<organism evidence="3 4">
    <name type="scientific">Litorilinea aerophila</name>
    <dbReference type="NCBI Taxonomy" id="1204385"/>
    <lineage>
        <taxon>Bacteria</taxon>
        <taxon>Bacillati</taxon>
        <taxon>Chloroflexota</taxon>
        <taxon>Caldilineae</taxon>
        <taxon>Caldilineales</taxon>
        <taxon>Caldilineaceae</taxon>
        <taxon>Litorilinea</taxon>
    </lineage>
</organism>
<evidence type="ECO:0000256" key="1">
    <source>
        <dbReference type="ARBA" id="ARBA00023002"/>
    </source>
</evidence>
<dbReference type="InterPro" id="IPR052019">
    <property type="entry name" value="F420H2_bilvrd_red/Heme_oxyg"/>
</dbReference>
<dbReference type="Pfam" id="PF01243">
    <property type="entry name" value="PNPOx_N"/>
    <property type="match status" value="1"/>
</dbReference>
<accession>A0A540VBT6</accession>
<dbReference type="NCBIfam" id="TIGR03618">
    <property type="entry name" value="Rv1155_F420"/>
    <property type="match status" value="1"/>
</dbReference>
<proteinExistence type="predicted"/>
<dbReference type="RefSeq" id="WP_141611502.1">
    <property type="nucleotide sequence ID" value="NZ_VIGC02000026.1"/>
</dbReference>
<dbReference type="AlphaFoldDB" id="A0A540VBT6"/>
<dbReference type="InterPro" id="IPR011576">
    <property type="entry name" value="Pyridox_Oxase_N"/>
</dbReference>
<keyword evidence="4" id="KW-1185">Reference proteome</keyword>
<dbReference type="GO" id="GO:0016627">
    <property type="term" value="F:oxidoreductase activity, acting on the CH-CH group of donors"/>
    <property type="evidence" value="ECO:0007669"/>
    <property type="project" value="TreeGrafter"/>
</dbReference>
<reference evidence="3 4" key="1">
    <citation type="submission" date="2019-06" db="EMBL/GenBank/DDBJ databases">
        <title>Genome sequence of Litorilinea aerophila BAA-2444.</title>
        <authorList>
            <person name="Maclea K.S."/>
            <person name="Maurais E.G."/>
            <person name="Iannazzi L.C."/>
        </authorList>
    </citation>
    <scope>NUCLEOTIDE SEQUENCE [LARGE SCALE GENOMIC DNA]</scope>
    <source>
        <strain evidence="3 4">ATCC BAA-2444</strain>
    </source>
</reference>
<gene>
    <name evidence="3" type="ORF">FKZ61_17755</name>
</gene>
<evidence type="ECO:0000259" key="2">
    <source>
        <dbReference type="Pfam" id="PF01243"/>
    </source>
</evidence>
<name>A0A540VBT6_9CHLR</name>
<comment type="caution">
    <text evidence="3">The sequence shown here is derived from an EMBL/GenBank/DDBJ whole genome shotgun (WGS) entry which is preliminary data.</text>
</comment>
<protein>
    <submittedName>
        <fullName evidence="3">PPOX class F420-dependent oxidoreductase</fullName>
    </submittedName>
</protein>
<feature type="domain" description="Pyridoxamine 5'-phosphate oxidase N-terminal" evidence="2">
    <location>
        <begin position="7"/>
        <end position="134"/>
    </location>
</feature>
<dbReference type="Proteomes" id="UP000317371">
    <property type="component" value="Unassembled WGS sequence"/>
</dbReference>
<dbReference type="InterPro" id="IPR019920">
    <property type="entry name" value="F420-binding_dom_put"/>
</dbReference>
<dbReference type="PANTHER" id="PTHR35176">
    <property type="entry name" value="HEME OXYGENASE HI_0854-RELATED"/>
    <property type="match status" value="1"/>
</dbReference>
<dbReference type="PANTHER" id="PTHR35176:SF6">
    <property type="entry name" value="HEME OXYGENASE HI_0854-RELATED"/>
    <property type="match status" value="1"/>
</dbReference>
<evidence type="ECO:0000313" key="4">
    <source>
        <dbReference type="Proteomes" id="UP000317371"/>
    </source>
</evidence>
<evidence type="ECO:0000313" key="3">
    <source>
        <dbReference type="EMBL" id="TQE94224.1"/>
    </source>
</evidence>
<dbReference type="EMBL" id="VIGC01000026">
    <property type="protein sequence ID" value="TQE94224.1"/>
    <property type="molecule type" value="Genomic_DNA"/>
</dbReference>
<dbReference type="GO" id="GO:0070967">
    <property type="term" value="F:coenzyme F420 binding"/>
    <property type="evidence" value="ECO:0007669"/>
    <property type="project" value="TreeGrafter"/>
</dbReference>
<dbReference type="OrthoDB" id="159904at2"/>
<dbReference type="Gene3D" id="2.30.110.10">
    <property type="entry name" value="Electron Transport, Fmn-binding Protein, Chain A"/>
    <property type="match status" value="1"/>
</dbReference>
<dbReference type="InParanoid" id="A0A540VBT6"/>
<sequence length="140" mass="16031">MASMTQTQIEAFLQAPRNAIVATNAGDGPPQVSPVWYLYEGGRLYISTSSRTAKVRNLRRDPRVTICVDGCPPDYRYVLIRGRVAIVENGAPLQEEMRWRIIRRYYEDEESARVYHEATRDASQVLLVVEPERIIGEDFN</sequence>
<dbReference type="SUPFAM" id="SSF50475">
    <property type="entry name" value="FMN-binding split barrel"/>
    <property type="match status" value="1"/>
</dbReference>
<dbReference type="GO" id="GO:0005829">
    <property type="term" value="C:cytosol"/>
    <property type="evidence" value="ECO:0007669"/>
    <property type="project" value="TreeGrafter"/>
</dbReference>
<dbReference type="InterPro" id="IPR012349">
    <property type="entry name" value="Split_barrel_FMN-bd"/>
</dbReference>
<keyword evidence="1" id="KW-0560">Oxidoreductase</keyword>